<keyword evidence="4" id="KW-1185">Reference proteome</keyword>
<keyword evidence="2" id="KW-1133">Transmembrane helix</keyword>
<proteinExistence type="predicted"/>
<accession>A0A0M0K387</accession>
<dbReference type="EMBL" id="JWZX01001557">
    <property type="protein sequence ID" value="KOO33280.1"/>
    <property type="molecule type" value="Genomic_DNA"/>
</dbReference>
<keyword evidence="2" id="KW-0812">Transmembrane</keyword>
<evidence type="ECO:0000256" key="1">
    <source>
        <dbReference type="SAM" id="MobiDB-lite"/>
    </source>
</evidence>
<protein>
    <submittedName>
        <fullName evidence="3">Uncharacterized protein</fullName>
    </submittedName>
</protein>
<feature type="region of interest" description="Disordered" evidence="1">
    <location>
        <begin position="1"/>
        <end position="25"/>
    </location>
</feature>
<dbReference type="Proteomes" id="UP000037460">
    <property type="component" value="Unassembled WGS sequence"/>
</dbReference>
<evidence type="ECO:0000313" key="3">
    <source>
        <dbReference type="EMBL" id="KOO33280.1"/>
    </source>
</evidence>
<dbReference type="AlphaFoldDB" id="A0A0M0K387"/>
<keyword evidence="2" id="KW-0472">Membrane</keyword>
<feature type="transmembrane region" description="Helical" evidence="2">
    <location>
        <begin position="42"/>
        <end position="68"/>
    </location>
</feature>
<evidence type="ECO:0000256" key="2">
    <source>
        <dbReference type="SAM" id="Phobius"/>
    </source>
</evidence>
<organism evidence="3 4">
    <name type="scientific">Chrysochromulina tobinii</name>
    <dbReference type="NCBI Taxonomy" id="1460289"/>
    <lineage>
        <taxon>Eukaryota</taxon>
        <taxon>Haptista</taxon>
        <taxon>Haptophyta</taxon>
        <taxon>Prymnesiophyceae</taxon>
        <taxon>Prymnesiales</taxon>
        <taxon>Chrysochromulinaceae</taxon>
        <taxon>Chrysochromulina</taxon>
    </lineage>
</organism>
<name>A0A0M0K387_9EUKA</name>
<reference evidence="4" key="1">
    <citation type="journal article" date="2015" name="PLoS Genet.">
        <title>Genome Sequence and Transcriptome Analyses of Chrysochromulina tobin: Metabolic Tools for Enhanced Algal Fitness in the Prominent Order Prymnesiales (Haptophyceae).</title>
        <authorList>
            <person name="Hovde B.T."/>
            <person name="Deodato C.R."/>
            <person name="Hunsperger H.M."/>
            <person name="Ryken S.A."/>
            <person name="Yost W."/>
            <person name="Jha R.K."/>
            <person name="Patterson J."/>
            <person name="Monnat R.J. Jr."/>
            <person name="Barlow S.B."/>
            <person name="Starkenburg S.R."/>
            <person name="Cattolico R.A."/>
        </authorList>
    </citation>
    <scope>NUCLEOTIDE SEQUENCE</scope>
    <source>
        <strain evidence="4">CCMP291</strain>
    </source>
</reference>
<comment type="caution">
    <text evidence="3">The sequence shown here is derived from an EMBL/GenBank/DDBJ whole genome shotgun (WGS) entry which is preliminary data.</text>
</comment>
<feature type="compositionally biased region" description="Gly residues" evidence="1">
    <location>
        <begin position="1"/>
        <end position="18"/>
    </location>
</feature>
<evidence type="ECO:0000313" key="4">
    <source>
        <dbReference type="Proteomes" id="UP000037460"/>
    </source>
</evidence>
<gene>
    <name evidence="3" type="ORF">Ctob_011044</name>
</gene>
<sequence length="89" mass="8484">MADTGRGGNGEGGGGGGTSATVGGVTNSTAIETPLTLASMAVALLGLLVALAIVDCTEVAIAVVVWMLTSTMTLPGDMANSTADGSTLA</sequence>